<evidence type="ECO:0000313" key="2">
    <source>
        <dbReference type="Proteomes" id="UP000077069"/>
    </source>
</evidence>
<keyword evidence="2" id="KW-1185">Reference proteome</keyword>
<proteinExistence type="predicted"/>
<sequence length="54" mass="6211">MPEYTANDSSCIARIVSLRSRCDHKQCLRLRRRCARSETGARLAWTKRCRAASV</sequence>
<dbReference type="AlphaFoldDB" id="A0A177BZ79"/>
<gene>
    <name evidence="1" type="ORF">CC84DRAFT_321956</name>
</gene>
<evidence type="ECO:0000313" key="1">
    <source>
        <dbReference type="EMBL" id="OAG00693.1"/>
    </source>
</evidence>
<dbReference type="InParanoid" id="A0A177BZ79"/>
<dbReference type="Proteomes" id="UP000077069">
    <property type="component" value="Unassembled WGS sequence"/>
</dbReference>
<dbReference type="EMBL" id="KV441559">
    <property type="protein sequence ID" value="OAG00693.1"/>
    <property type="molecule type" value="Genomic_DNA"/>
</dbReference>
<dbReference type="RefSeq" id="XP_018031058.1">
    <property type="nucleotide sequence ID" value="XM_018185850.1"/>
</dbReference>
<reference evidence="1 2" key="1">
    <citation type="submission" date="2016-05" db="EMBL/GenBank/DDBJ databases">
        <title>Comparative analysis of secretome profiles of manganese(II)-oxidizing ascomycete fungi.</title>
        <authorList>
            <consortium name="DOE Joint Genome Institute"/>
            <person name="Zeiner C.A."/>
            <person name="Purvine S.O."/>
            <person name="Zink E.M."/>
            <person name="Wu S."/>
            <person name="Pasa-Tolic L."/>
            <person name="Chaput D.L."/>
            <person name="Haridas S."/>
            <person name="Grigoriev I.V."/>
            <person name="Santelli C.M."/>
            <person name="Hansel C.M."/>
        </authorList>
    </citation>
    <scope>NUCLEOTIDE SEQUENCE [LARGE SCALE GENOMIC DNA]</scope>
    <source>
        <strain evidence="1 2">AP3s5-JAC2a</strain>
    </source>
</reference>
<name>A0A177BZ79_9PLEO</name>
<protein>
    <submittedName>
        <fullName evidence="1">Uncharacterized protein</fullName>
    </submittedName>
</protein>
<accession>A0A177BZ79</accession>
<dbReference type="GeneID" id="28769336"/>
<organism evidence="1 2">
    <name type="scientific">Paraphaeosphaeria sporulosa</name>
    <dbReference type="NCBI Taxonomy" id="1460663"/>
    <lineage>
        <taxon>Eukaryota</taxon>
        <taxon>Fungi</taxon>
        <taxon>Dikarya</taxon>
        <taxon>Ascomycota</taxon>
        <taxon>Pezizomycotina</taxon>
        <taxon>Dothideomycetes</taxon>
        <taxon>Pleosporomycetidae</taxon>
        <taxon>Pleosporales</taxon>
        <taxon>Massarineae</taxon>
        <taxon>Didymosphaeriaceae</taxon>
        <taxon>Paraphaeosphaeria</taxon>
    </lineage>
</organism>